<feature type="domain" description="DUF8054" evidence="3">
    <location>
        <begin position="5"/>
        <end position="75"/>
    </location>
</feature>
<proteinExistence type="predicted"/>
<name>A0A830FBL9_9EURY</name>
<evidence type="ECO:0000256" key="2">
    <source>
        <dbReference type="SAM" id="Phobius"/>
    </source>
</evidence>
<dbReference type="EMBL" id="BMPF01000002">
    <property type="protein sequence ID" value="GGL30535.1"/>
    <property type="molecule type" value="Genomic_DNA"/>
</dbReference>
<feature type="region of interest" description="Disordered" evidence="1">
    <location>
        <begin position="80"/>
        <end position="120"/>
    </location>
</feature>
<evidence type="ECO:0000259" key="4">
    <source>
        <dbReference type="Pfam" id="PF26238"/>
    </source>
</evidence>
<comment type="caution">
    <text evidence="5">The sequence shown here is derived from an EMBL/GenBank/DDBJ whole genome shotgun (WGS) entry which is preliminary data.</text>
</comment>
<evidence type="ECO:0000313" key="5">
    <source>
        <dbReference type="EMBL" id="GGL30535.1"/>
    </source>
</evidence>
<feature type="transmembrane region" description="Helical" evidence="2">
    <location>
        <begin position="27"/>
        <end position="57"/>
    </location>
</feature>
<feature type="domain" description="DUF8054" evidence="4">
    <location>
        <begin position="127"/>
        <end position="234"/>
    </location>
</feature>
<keyword evidence="2" id="KW-0812">Transmembrane</keyword>
<gene>
    <name evidence="5" type="ORF">GCM10009037_12790</name>
</gene>
<dbReference type="AlphaFoldDB" id="A0A830FBL9"/>
<keyword evidence="2" id="KW-1133">Transmembrane helix</keyword>
<keyword evidence="2" id="KW-0472">Membrane</keyword>
<keyword evidence="6" id="KW-1185">Reference proteome</keyword>
<reference evidence="5 6" key="1">
    <citation type="journal article" date="2019" name="Int. J. Syst. Evol. Microbiol.">
        <title>The Global Catalogue of Microorganisms (GCM) 10K type strain sequencing project: providing services to taxonomists for standard genome sequencing and annotation.</title>
        <authorList>
            <consortium name="The Broad Institute Genomics Platform"/>
            <consortium name="The Broad Institute Genome Sequencing Center for Infectious Disease"/>
            <person name="Wu L."/>
            <person name="Ma J."/>
        </authorList>
    </citation>
    <scope>NUCLEOTIDE SEQUENCE [LARGE SCALE GENOMIC DNA]</scope>
    <source>
        <strain evidence="5 6">JCM 19585</strain>
    </source>
</reference>
<evidence type="ECO:0000259" key="3">
    <source>
        <dbReference type="Pfam" id="PF26236"/>
    </source>
</evidence>
<organism evidence="5 6">
    <name type="scientific">Halarchaeum grantii</name>
    <dbReference type="NCBI Taxonomy" id="1193105"/>
    <lineage>
        <taxon>Archaea</taxon>
        <taxon>Methanobacteriati</taxon>
        <taxon>Methanobacteriota</taxon>
        <taxon>Stenosarchaea group</taxon>
        <taxon>Halobacteria</taxon>
        <taxon>Halobacteriales</taxon>
        <taxon>Halobacteriaceae</taxon>
    </lineage>
</organism>
<dbReference type="InterPro" id="IPR058775">
    <property type="entry name" value="DUF8054_M"/>
</dbReference>
<dbReference type="InterPro" id="IPR058674">
    <property type="entry name" value="DUF8054_N"/>
</dbReference>
<dbReference type="RefSeq" id="WP_188880684.1">
    <property type="nucleotide sequence ID" value="NZ_BMPF01000002.1"/>
</dbReference>
<feature type="compositionally biased region" description="Low complexity" evidence="1">
    <location>
        <begin position="107"/>
        <end position="117"/>
    </location>
</feature>
<dbReference type="OrthoDB" id="205972at2157"/>
<protein>
    <submittedName>
        <fullName evidence="5">Uncharacterized protein</fullName>
    </submittedName>
</protein>
<evidence type="ECO:0000313" key="6">
    <source>
        <dbReference type="Proteomes" id="UP000628840"/>
    </source>
</evidence>
<dbReference type="Proteomes" id="UP000628840">
    <property type="component" value="Unassembled WGS sequence"/>
</dbReference>
<dbReference type="Pfam" id="PF26236">
    <property type="entry name" value="DUF8054_N"/>
    <property type="match status" value="1"/>
</dbReference>
<sequence length="279" mass="28963">MSLRDRLVREEYVGANRCWPCTALNGAIVAVVALALALVWTPLAVVAAGLGGAAIAYRGYVVPGTPRFAPRLAKRLPFSFGHSERSPTRSTTDGANRGPDERGGEAGADPDAAATDSDSTDGDAVFDALRDAGVLVGSDADVALDEAFRTAWRERMRDVRSGDVVAAVGETRPNAVVERQIDESGDEWVVVGAGTPDESWLAPAVAVADVAAVDALAKYGVPRESALPAASALRAFLERCPSCDGELAWETEGCCGGYGPDGPDRLLACQACGAAVFAE</sequence>
<accession>A0A830FBL9</accession>
<dbReference type="Pfam" id="PF26238">
    <property type="entry name" value="DUF8054_M"/>
    <property type="match status" value="1"/>
</dbReference>
<evidence type="ECO:0000256" key="1">
    <source>
        <dbReference type="SAM" id="MobiDB-lite"/>
    </source>
</evidence>